<sequence>MSIIAWNCRGLGNPRTIQELRDFVRSKSPQLVFLCETKCKSPVIDKIKQSLNFHGFSVDARGRSGGLALLWHKDIPVSLRNYLDRFIDVDVELSGQAFRLTDIYGEPNVQLQRQSWNHLRNLASNPESPWLICGDFNEVLTQAEFQGSHRRASWQMNLFRDTLSHLNMFDLGFEGPQFTWSRLLVAPHTQRARLDRAICNSLWHDFFPWTRVNHCSTFFSDHSLLHIQVQNRNPHLFEITDVEYSALRPLKLDLLLDQLDIKWKQRAKQHWYKEGDRNTQFFHAFASKRKSNNHISQLKDPSGILRDSPSDLERIITNHLTLSSPPASPTIMTSPRQLLGSLQGSLQA</sequence>
<dbReference type="InterPro" id="IPR005135">
    <property type="entry name" value="Endo/exonuclease/phosphatase"/>
</dbReference>
<dbReference type="Gene3D" id="3.60.10.10">
    <property type="entry name" value="Endonuclease/exonuclease/phosphatase"/>
    <property type="match status" value="1"/>
</dbReference>
<dbReference type="PANTHER" id="PTHR35218:SF9">
    <property type="entry name" value="ENDONUCLEASE_EXONUCLEASE_PHOSPHATASE DOMAIN-CONTAINING PROTEIN"/>
    <property type="match status" value="1"/>
</dbReference>
<protein>
    <recommendedName>
        <fullName evidence="1">Endonuclease/exonuclease/phosphatase domain-containing protein</fullName>
    </recommendedName>
</protein>
<dbReference type="SUPFAM" id="SSF56219">
    <property type="entry name" value="DNase I-like"/>
    <property type="match status" value="1"/>
</dbReference>
<accession>A0ABR0XMM8</accession>
<keyword evidence="3" id="KW-1185">Reference proteome</keyword>
<dbReference type="PANTHER" id="PTHR35218">
    <property type="entry name" value="RNASE H DOMAIN-CONTAINING PROTEIN"/>
    <property type="match status" value="1"/>
</dbReference>
<gene>
    <name evidence="2" type="ORF">DH2020_003786</name>
</gene>
<reference evidence="2 3" key="1">
    <citation type="journal article" date="2021" name="Comput. Struct. Biotechnol. J.">
        <title>De novo genome assembly of the potent medicinal plant Rehmannia glutinosa using nanopore technology.</title>
        <authorList>
            <person name="Ma L."/>
            <person name="Dong C."/>
            <person name="Song C."/>
            <person name="Wang X."/>
            <person name="Zheng X."/>
            <person name="Niu Y."/>
            <person name="Chen S."/>
            <person name="Feng W."/>
        </authorList>
    </citation>
    <scope>NUCLEOTIDE SEQUENCE [LARGE SCALE GENOMIC DNA]</scope>
    <source>
        <strain evidence="2">DH-2019</strain>
    </source>
</reference>
<proteinExistence type="predicted"/>
<evidence type="ECO:0000313" key="2">
    <source>
        <dbReference type="EMBL" id="KAK6160405.1"/>
    </source>
</evidence>
<name>A0ABR0XMM8_REHGL</name>
<evidence type="ECO:0000259" key="1">
    <source>
        <dbReference type="Pfam" id="PF03372"/>
    </source>
</evidence>
<comment type="caution">
    <text evidence="2">The sequence shown here is derived from an EMBL/GenBank/DDBJ whole genome shotgun (WGS) entry which is preliminary data.</text>
</comment>
<dbReference type="Pfam" id="PF03372">
    <property type="entry name" value="Exo_endo_phos"/>
    <property type="match status" value="1"/>
</dbReference>
<dbReference type="Proteomes" id="UP001318860">
    <property type="component" value="Unassembled WGS sequence"/>
</dbReference>
<evidence type="ECO:0000313" key="3">
    <source>
        <dbReference type="Proteomes" id="UP001318860"/>
    </source>
</evidence>
<dbReference type="InterPro" id="IPR036691">
    <property type="entry name" value="Endo/exonu/phosph_ase_sf"/>
</dbReference>
<dbReference type="EMBL" id="JABTTQ020000003">
    <property type="protein sequence ID" value="KAK6160405.1"/>
    <property type="molecule type" value="Genomic_DNA"/>
</dbReference>
<feature type="domain" description="Endonuclease/exonuclease/phosphatase" evidence="1">
    <location>
        <begin position="5"/>
        <end position="222"/>
    </location>
</feature>
<organism evidence="2 3">
    <name type="scientific">Rehmannia glutinosa</name>
    <name type="common">Chinese foxglove</name>
    <dbReference type="NCBI Taxonomy" id="99300"/>
    <lineage>
        <taxon>Eukaryota</taxon>
        <taxon>Viridiplantae</taxon>
        <taxon>Streptophyta</taxon>
        <taxon>Embryophyta</taxon>
        <taxon>Tracheophyta</taxon>
        <taxon>Spermatophyta</taxon>
        <taxon>Magnoliopsida</taxon>
        <taxon>eudicotyledons</taxon>
        <taxon>Gunneridae</taxon>
        <taxon>Pentapetalae</taxon>
        <taxon>asterids</taxon>
        <taxon>lamiids</taxon>
        <taxon>Lamiales</taxon>
        <taxon>Orobanchaceae</taxon>
        <taxon>Rehmannieae</taxon>
        <taxon>Rehmannia</taxon>
    </lineage>
</organism>